<feature type="region of interest" description="Disordered" evidence="1">
    <location>
        <begin position="27"/>
        <end position="47"/>
    </location>
</feature>
<proteinExistence type="predicted"/>
<keyword evidence="4" id="KW-1185">Reference proteome</keyword>
<evidence type="ECO:0000313" key="2">
    <source>
        <dbReference type="EMBL" id="GFS54130.1"/>
    </source>
</evidence>
<feature type="non-terminal residue" evidence="2">
    <location>
        <position position="47"/>
    </location>
</feature>
<reference evidence="2" key="1">
    <citation type="submission" date="2020-08" db="EMBL/GenBank/DDBJ databases">
        <title>Multicomponent nature underlies the extraordinary mechanical properties of spider dragline silk.</title>
        <authorList>
            <person name="Kono N."/>
            <person name="Nakamura H."/>
            <person name="Mori M."/>
            <person name="Yoshida Y."/>
            <person name="Ohtoshi R."/>
            <person name="Malay A.D."/>
            <person name="Moran D.A.P."/>
            <person name="Tomita M."/>
            <person name="Numata K."/>
            <person name="Arakawa K."/>
        </authorList>
    </citation>
    <scope>NUCLEOTIDE SEQUENCE</scope>
</reference>
<dbReference type="AlphaFoldDB" id="A0A8X6IPW2"/>
<gene>
    <name evidence="3" type="ORF">NPIL_269221</name>
    <name evidence="2" type="ORF">NPIL_81981</name>
</gene>
<dbReference type="EMBL" id="BMAW01092299">
    <property type="protein sequence ID" value="GFS54130.1"/>
    <property type="molecule type" value="Genomic_DNA"/>
</dbReference>
<evidence type="ECO:0000256" key="1">
    <source>
        <dbReference type="SAM" id="MobiDB-lite"/>
    </source>
</evidence>
<accession>A0A8X6IPW2</accession>
<organism evidence="2 4">
    <name type="scientific">Nephila pilipes</name>
    <name type="common">Giant wood spider</name>
    <name type="synonym">Nephila maculata</name>
    <dbReference type="NCBI Taxonomy" id="299642"/>
    <lineage>
        <taxon>Eukaryota</taxon>
        <taxon>Metazoa</taxon>
        <taxon>Ecdysozoa</taxon>
        <taxon>Arthropoda</taxon>
        <taxon>Chelicerata</taxon>
        <taxon>Arachnida</taxon>
        <taxon>Araneae</taxon>
        <taxon>Araneomorphae</taxon>
        <taxon>Entelegynae</taxon>
        <taxon>Araneoidea</taxon>
        <taxon>Nephilidae</taxon>
        <taxon>Nephila</taxon>
    </lineage>
</organism>
<evidence type="ECO:0000313" key="3">
    <source>
        <dbReference type="EMBL" id="GFT01452.1"/>
    </source>
</evidence>
<feature type="compositionally biased region" description="Polar residues" evidence="1">
    <location>
        <begin position="29"/>
        <end position="40"/>
    </location>
</feature>
<comment type="caution">
    <text evidence="2">The sequence shown here is derived from an EMBL/GenBank/DDBJ whole genome shotgun (WGS) entry which is preliminary data.</text>
</comment>
<protein>
    <submittedName>
        <fullName evidence="2">Uncharacterized protein</fullName>
    </submittedName>
</protein>
<dbReference type="Proteomes" id="UP000887013">
    <property type="component" value="Unassembled WGS sequence"/>
</dbReference>
<sequence>MKKISNLISVSQFTSIWAELFQGRVMDSGSASSQDPMSSSWHEEKIR</sequence>
<dbReference type="EMBL" id="BMAW01101853">
    <property type="protein sequence ID" value="GFT01452.1"/>
    <property type="molecule type" value="Genomic_DNA"/>
</dbReference>
<evidence type="ECO:0000313" key="4">
    <source>
        <dbReference type="Proteomes" id="UP000887013"/>
    </source>
</evidence>
<name>A0A8X6IPW2_NEPPI</name>